<gene>
    <name evidence="2" type="ORF">CYCCA115_LOCUS19432</name>
</gene>
<feature type="signal peptide" evidence="1">
    <location>
        <begin position="1"/>
        <end position="17"/>
    </location>
</feature>
<keyword evidence="1" id="KW-0732">Signal</keyword>
<evidence type="ECO:0008006" key="4">
    <source>
        <dbReference type="Google" id="ProtNLM"/>
    </source>
</evidence>
<evidence type="ECO:0000256" key="1">
    <source>
        <dbReference type="SAM" id="SignalP"/>
    </source>
</evidence>
<evidence type="ECO:0000313" key="3">
    <source>
        <dbReference type="Proteomes" id="UP001295423"/>
    </source>
</evidence>
<proteinExistence type="predicted"/>
<comment type="caution">
    <text evidence="2">The sequence shown here is derived from an EMBL/GenBank/DDBJ whole genome shotgun (WGS) entry which is preliminary data.</text>
</comment>
<dbReference type="EMBL" id="CAKOGP040002091">
    <property type="protein sequence ID" value="CAJ1961905.1"/>
    <property type="molecule type" value="Genomic_DNA"/>
</dbReference>
<evidence type="ECO:0000313" key="2">
    <source>
        <dbReference type="EMBL" id="CAJ1961905.1"/>
    </source>
</evidence>
<feature type="chain" id="PRO_5042036966" description="Adhesin domain-containing protein" evidence="1">
    <location>
        <begin position="18"/>
        <end position="307"/>
    </location>
</feature>
<dbReference type="Proteomes" id="UP001295423">
    <property type="component" value="Unassembled WGS sequence"/>
</dbReference>
<name>A0AAD2JMB7_9STRA</name>
<protein>
    <recommendedName>
        <fullName evidence="4">Adhesin domain-containing protein</fullName>
    </recommendedName>
</protein>
<accession>A0AAD2JMB7</accession>
<keyword evidence="3" id="KW-1185">Reference proteome</keyword>
<reference evidence="2" key="1">
    <citation type="submission" date="2023-08" db="EMBL/GenBank/DDBJ databases">
        <authorList>
            <person name="Audoor S."/>
            <person name="Bilcke G."/>
        </authorList>
    </citation>
    <scope>NUCLEOTIDE SEQUENCE</scope>
</reference>
<organism evidence="2 3">
    <name type="scientific">Cylindrotheca closterium</name>
    <dbReference type="NCBI Taxonomy" id="2856"/>
    <lineage>
        <taxon>Eukaryota</taxon>
        <taxon>Sar</taxon>
        <taxon>Stramenopiles</taxon>
        <taxon>Ochrophyta</taxon>
        <taxon>Bacillariophyta</taxon>
        <taxon>Bacillariophyceae</taxon>
        <taxon>Bacillariophycidae</taxon>
        <taxon>Bacillariales</taxon>
        <taxon>Bacillariaceae</taxon>
        <taxon>Cylindrotheca</taxon>
    </lineage>
</organism>
<dbReference type="AlphaFoldDB" id="A0AAD2JMB7"/>
<sequence>MKFSLFVLTAIAGTAAAGKPQLSISVRDGNFDGLDGLDPSISWEGASNTGDVDLSYGIEAAARPTTDIASLPRNVWGKASTNVAGWGVSARAERNMQDSADTGVELDMDNEDADLSLRMVASAGNGFSVNRVEATKGLDVDGARVTINPRYDLGTEEADVVLSYDNGNTNVKLTASADNQEVDAKHNMGDTIFGVIASADNQEVTLDHTMDKTNVKLTASVDNQEVTIRQQLDDNNSVAPTINNRGDISVAWERNLGDDSSLTATLKPNDSLDVEWNDGDWTANVNCGLDGAKIEGANVHIKRDISF</sequence>